<dbReference type="EMBL" id="CP042430">
    <property type="protein sequence ID" value="QEC47794.1"/>
    <property type="molecule type" value="Genomic_DNA"/>
</dbReference>
<reference evidence="11 12" key="1">
    <citation type="journal article" date="2018" name="J. Microbiol.">
        <title>Baekduia soli gen. nov., sp. nov., a novel bacterium isolated from the soil of Baekdu Mountain and proposal of a novel family name, Baekduiaceae fam. nov.</title>
        <authorList>
            <person name="An D.S."/>
            <person name="Siddiqi M.Z."/>
            <person name="Kim K.H."/>
            <person name="Yu H.S."/>
            <person name="Im W.T."/>
        </authorList>
    </citation>
    <scope>NUCLEOTIDE SEQUENCE [LARGE SCALE GENOMIC DNA]</scope>
    <source>
        <strain evidence="11 12">BR7-21</strain>
    </source>
</reference>
<gene>
    <name evidence="11" type="ORF">FSW04_09585</name>
</gene>
<keyword evidence="4 11" id="KW-0808">Transferase</keyword>
<keyword evidence="2" id="KW-1003">Cell membrane</keyword>
<sequence length="556" mass="59102">MSIDPKPLRAVVVIPARNEAARIGRCLKALAAQRDVDRREFIVILVLDRCVDATAATAQKVADAVGLRLGVVESPGPGVGHARRRGMDLARRMLEAGHAPDGLIACTDADTEVDRHWLAEQLRLVGEGARAIGGRIDLDVLEAQALGGATLRRREARAESRFARVRAEEPDAEHHFFSGASMAVTASAYRDAGGLDPASALEDEGFARRLRAAGIRIVYSDSVRVTTSARTEGRADRGLARDLELGEWLDQRRYDGRGYPLSDLLAIKGDTTISVVVPTRDCAATVREVLSSVVMVPAAAGLIDEVLVVDAGSPDGTAAYARSTGARVVHQDDLLPEHGPALGKGDAMWRGVAETTGDIVAFVDADTHDPDPAHLLGVLGPMLGDPSIALVKGAFTRPFRGGGEVLEGEGGRVTELMARPLLNLYVPELAGFEQPLAGETAARRDLLEQLSFPVGYGVEIAMLIDALEAVGLGALAEAQLGTRQNDHQSLRELSAMAFAVLCAVQRRRADSPGAPVPQGLLQPWDDGSIREVPVLERPPLRSLGQVVRKTGAAALM</sequence>
<evidence type="ECO:0000256" key="4">
    <source>
        <dbReference type="ARBA" id="ARBA00022679"/>
    </source>
</evidence>
<comment type="subcellular location">
    <subcellularLocation>
        <location evidence="1">Cell membrane</location>
    </subcellularLocation>
</comment>
<dbReference type="AlphaFoldDB" id="A0A5B8U411"/>
<comment type="function">
    <text evidence="6">Catalyzes the glycosylation of 4,4'-diaponeurosporenoate, i.e. the esterification of glucose at the C1'' position with the carboxyl group of 4,4'-diaponeurosporenic acid, to form glycosyl-4,4'-diaponeurosporenoate. This is a step in the biosynthesis of staphyloxanthin, an orange pigment present in most staphylococci strains.</text>
</comment>
<accession>A0A5B8U411</accession>
<dbReference type="Pfam" id="PF13641">
    <property type="entry name" value="Glyco_tranf_2_3"/>
    <property type="match status" value="1"/>
</dbReference>
<evidence type="ECO:0000256" key="2">
    <source>
        <dbReference type="ARBA" id="ARBA00022475"/>
    </source>
</evidence>
<dbReference type="SUPFAM" id="SSF53448">
    <property type="entry name" value="Nucleotide-diphospho-sugar transferases"/>
    <property type="match status" value="2"/>
</dbReference>
<dbReference type="PANTHER" id="PTHR43646">
    <property type="entry name" value="GLYCOSYLTRANSFERASE"/>
    <property type="match status" value="1"/>
</dbReference>
<dbReference type="InterPro" id="IPR001173">
    <property type="entry name" value="Glyco_trans_2-like"/>
</dbReference>
<name>A0A5B8U411_9ACTN</name>
<comment type="similarity">
    <text evidence="8">Belongs to the glycosyltransferase 2 family. CrtQ subfamily.</text>
</comment>
<dbReference type="Proteomes" id="UP000321805">
    <property type="component" value="Chromosome"/>
</dbReference>
<dbReference type="CDD" id="cd00761">
    <property type="entry name" value="Glyco_tranf_GTA_type"/>
    <property type="match status" value="1"/>
</dbReference>
<dbReference type="KEGG" id="bsol:FSW04_09585"/>
<organism evidence="11 12">
    <name type="scientific">Baekduia soli</name>
    <dbReference type="NCBI Taxonomy" id="496014"/>
    <lineage>
        <taxon>Bacteria</taxon>
        <taxon>Bacillati</taxon>
        <taxon>Actinomycetota</taxon>
        <taxon>Thermoleophilia</taxon>
        <taxon>Solirubrobacterales</taxon>
        <taxon>Baekduiaceae</taxon>
        <taxon>Baekduia</taxon>
    </lineage>
</organism>
<evidence type="ECO:0000256" key="6">
    <source>
        <dbReference type="ARBA" id="ARBA00037281"/>
    </source>
</evidence>
<dbReference type="Pfam" id="PF00535">
    <property type="entry name" value="Glycos_transf_2"/>
    <property type="match status" value="1"/>
</dbReference>
<evidence type="ECO:0000256" key="5">
    <source>
        <dbReference type="ARBA" id="ARBA00023136"/>
    </source>
</evidence>
<evidence type="ECO:0000313" key="12">
    <source>
        <dbReference type="Proteomes" id="UP000321805"/>
    </source>
</evidence>
<keyword evidence="5" id="KW-0472">Membrane</keyword>
<protein>
    <recommendedName>
        <fullName evidence="9">4,4'-diaponeurosporenoate glycosyltransferase</fullName>
    </recommendedName>
</protein>
<evidence type="ECO:0000256" key="3">
    <source>
        <dbReference type="ARBA" id="ARBA00022676"/>
    </source>
</evidence>
<dbReference type="RefSeq" id="WP_146918653.1">
    <property type="nucleotide sequence ID" value="NZ_CP042430.1"/>
</dbReference>
<dbReference type="Gene3D" id="3.90.550.10">
    <property type="entry name" value="Spore Coat Polysaccharide Biosynthesis Protein SpsA, Chain A"/>
    <property type="match status" value="2"/>
</dbReference>
<evidence type="ECO:0000256" key="7">
    <source>
        <dbReference type="ARBA" id="ARBA00037904"/>
    </source>
</evidence>
<keyword evidence="3 11" id="KW-0328">Glycosyltransferase</keyword>
<proteinExistence type="inferred from homology"/>
<evidence type="ECO:0000259" key="10">
    <source>
        <dbReference type="Pfam" id="PF00535"/>
    </source>
</evidence>
<dbReference type="PANTHER" id="PTHR43646:SF2">
    <property type="entry name" value="GLYCOSYLTRANSFERASE 2-LIKE DOMAIN-CONTAINING PROTEIN"/>
    <property type="match status" value="1"/>
</dbReference>
<feature type="domain" description="Glycosyltransferase 2-like" evidence="10">
    <location>
        <begin position="274"/>
        <end position="384"/>
    </location>
</feature>
<dbReference type="InterPro" id="IPR029044">
    <property type="entry name" value="Nucleotide-diphossugar_trans"/>
</dbReference>
<dbReference type="OrthoDB" id="5011697at2"/>
<dbReference type="GO" id="GO:0016757">
    <property type="term" value="F:glycosyltransferase activity"/>
    <property type="evidence" value="ECO:0007669"/>
    <property type="project" value="UniProtKB-KW"/>
</dbReference>
<evidence type="ECO:0000256" key="9">
    <source>
        <dbReference type="ARBA" id="ARBA00040345"/>
    </source>
</evidence>
<dbReference type="NCBIfam" id="NF010496">
    <property type="entry name" value="PRK13915.1"/>
    <property type="match status" value="1"/>
</dbReference>
<comment type="pathway">
    <text evidence="7">Carotenoid biosynthesis; staphyloxanthin biosynthesis; staphyloxanthin from farnesyl diphosphate: step 4/5.</text>
</comment>
<evidence type="ECO:0000256" key="8">
    <source>
        <dbReference type="ARBA" id="ARBA00038120"/>
    </source>
</evidence>
<evidence type="ECO:0000313" key="11">
    <source>
        <dbReference type="EMBL" id="QEC47794.1"/>
    </source>
</evidence>
<keyword evidence="12" id="KW-1185">Reference proteome</keyword>
<evidence type="ECO:0000256" key="1">
    <source>
        <dbReference type="ARBA" id="ARBA00004236"/>
    </source>
</evidence>
<dbReference type="GO" id="GO:0005886">
    <property type="term" value="C:plasma membrane"/>
    <property type="evidence" value="ECO:0007669"/>
    <property type="project" value="UniProtKB-SubCell"/>
</dbReference>